<evidence type="ECO:0000259" key="1">
    <source>
        <dbReference type="PROSITE" id="PS50043"/>
    </source>
</evidence>
<protein>
    <submittedName>
        <fullName evidence="2">LuxR C-terminal-related transcriptional regulator</fullName>
    </submittedName>
</protein>
<name>A0ABU4U6F2_9PSEU</name>
<proteinExistence type="predicted"/>
<sequence length="860" mass="92898">MEQLTGTGRPPLTILSGPSGVELRSYVEEICHRLEVAREGRVVVVNLSFSEPPAGADLMSRVPPLSVLRGRPGTVLVFKNAHRLPVDALGTLEALVRQVANTGTRCVCAVALPLRPETRAAFRSTFERLRADDLAQLVTLRPVPRGRVSELVTSLIGALPEPALCDALWAVTRGWPNVLATALRMGGDLMSVVDRHAYLTPWRGQFQVPANEELLADVRALGPTSWDVAKAIAAFGLLGPAAPRLVAESLRLTEHEATTALGELARAGVLQHVRVGSAWRFRVPLVGFSLEATFGPYERRRLAQIAVTALWQGTARCDIDTYLPDQLASAGRLVDPCRARAELLTSAGQAAVDSPNRSLSWLRAAAELTTDRAERVRILLTHARTCLLCGEAKQALESTGAVLGGDAEEIGEGQLVNVCLLHLTALHESGDIATLEQVAEDEWWPWPGTPLEQAVGRAYALALLGHWRQTRELLEKIRQDPDAALVAPHVDQISPITGLWLGDCAEFDHAVTDVVARVEAGERPHSELRWLVGTLMTLGEQRRAEVLLALADRVRIPLKTACQAALAAAHGRATEALQLTRKSVATGARNGCDADQTAMFHLAATVQLYRGKLSRALALIATARDRTPVLPYLLALTEASHERLFGRHAAAREVLEVALRQANEAGVIALTDLLWTSLADIAVDLGERRLLPGLLERVEAVAKCMGTEQAELNRLTVHAAVHDDRAAADQAVALLRERGQPLELVSGLERLVRFGVAAPELLLEAYAAAGGLQALMCRAWLRNLMRTHGISVPGRQETVAENERLLATLVADGLGNKQIAILLGASEKSVEGRLSRMFSRTGYRSRVELASAMLTGGFPG</sequence>
<reference evidence="2 3" key="2">
    <citation type="submission" date="2023-11" db="EMBL/GenBank/DDBJ databases">
        <authorList>
            <person name="Lara A.C."/>
            <person name="Chronakova A."/>
        </authorList>
    </citation>
    <scope>NUCLEOTIDE SEQUENCE [LARGE SCALE GENOMIC DNA]</scope>
    <source>
        <strain evidence="2 3">BCCO 10_0798</strain>
    </source>
</reference>
<gene>
    <name evidence="2" type="ORF">SK571_42850</name>
</gene>
<dbReference type="Proteomes" id="UP001271792">
    <property type="component" value="Unassembled WGS sequence"/>
</dbReference>
<comment type="caution">
    <text evidence="2">The sequence shown here is derived from an EMBL/GenBank/DDBJ whole genome shotgun (WGS) entry which is preliminary data.</text>
</comment>
<dbReference type="InterPro" id="IPR000792">
    <property type="entry name" value="Tscrpt_reg_LuxR_C"/>
</dbReference>
<dbReference type="InterPro" id="IPR016032">
    <property type="entry name" value="Sig_transdc_resp-reg_C-effctor"/>
</dbReference>
<dbReference type="EMBL" id="JAXAVV010000037">
    <property type="protein sequence ID" value="MDX8056155.1"/>
    <property type="molecule type" value="Genomic_DNA"/>
</dbReference>
<dbReference type="PROSITE" id="PS50043">
    <property type="entry name" value="HTH_LUXR_2"/>
    <property type="match status" value="1"/>
</dbReference>
<dbReference type="SUPFAM" id="SSF46894">
    <property type="entry name" value="C-terminal effector domain of the bipartite response regulators"/>
    <property type="match status" value="1"/>
</dbReference>
<evidence type="ECO:0000313" key="2">
    <source>
        <dbReference type="EMBL" id="MDX8056155.1"/>
    </source>
</evidence>
<reference evidence="2 3" key="1">
    <citation type="submission" date="2023-11" db="EMBL/GenBank/DDBJ databases">
        <title>Lentzea sokolovensis, sp. nov., Lentzea kristufkii, sp. nov., and Lentzea miocenensis, sp. nov., rare actinobacteria from Sokolov Coal Basin, Miocene lacustrine sediment, Czech Republic.</title>
        <authorList>
            <person name="Lara A."/>
            <person name="Kotroba L."/>
            <person name="Nouioui I."/>
            <person name="Neumann-Schaal M."/>
            <person name="Mast Y."/>
            <person name="Chronakova A."/>
        </authorList>
    </citation>
    <scope>NUCLEOTIDE SEQUENCE [LARGE SCALE GENOMIC DNA]</scope>
    <source>
        <strain evidence="2 3">BCCO 10_0798</strain>
    </source>
</reference>
<accession>A0ABU4U6F2</accession>
<feature type="domain" description="HTH luxR-type" evidence="1">
    <location>
        <begin position="792"/>
        <end position="857"/>
    </location>
</feature>
<dbReference type="SMART" id="SM00421">
    <property type="entry name" value="HTH_LUXR"/>
    <property type="match status" value="1"/>
</dbReference>
<dbReference type="InterPro" id="IPR036388">
    <property type="entry name" value="WH-like_DNA-bd_sf"/>
</dbReference>
<keyword evidence="3" id="KW-1185">Reference proteome</keyword>
<dbReference type="Gene3D" id="1.10.10.10">
    <property type="entry name" value="Winged helix-like DNA-binding domain superfamily/Winged helix DNA-binding domain"/>
    <property type="match status" value="1"/>
</dbReference>
<evidence type="ECO:0000313" key="3">
    <source>
        <dbReference type="Proteomes" id="UP001271792"/>
    </source>
</evidence>
<organism evidence="2 3">
    <name type="scientific">Lentzea kristufekii</name>
    <dbReference type="NCBI Taxonomy" id="3095430"/>
    <lineage>
        <taxon>Bacteria</taxon>
        <taxon>Bacillati</taxon>
        <taxon>Actinomycetota</taxon>
        <taxon>Actinomycetes</taxon>
        <taxon>Pseudonocardiales</taxon>
        <taxon>Pseudonocardiaceae</taxon>
        <taxon>Lentzea</taxon>
    </lineage>
</organism>
<dbReference type="Pfam" id="PF00196">
    <property type="entry name" value="GerE"/>
    <property type="match status" value="1"/>
</dbReference>
<dbReference type="RefSeq" id="WP_319989835.1">
    <property type="nucleotide sequence ID" value="NZ_JAXAVV010000037.1"/>
</dbReference>